<proteinExistence type="predicted"/>
<keyword evidence="3" id="KW-1185">Reference proteome</keyword>
<sequence length="103" mass="11870">MEEAPIASTSKPQEGKKNKKKNWRKPYYPSYRIPKNPKRCHGQCLQHGQNLDGIQGQRGAKNETTSFPKEITLSPDVVNTLTEIENSILPLKELKIAYYHYKK</sequence>
<reference evidence="2" key="1">
    <citation type="submission" date="2021-03" db="EMBL/GenBank/DDBJ databases">
        <title>Draft genome sequence of rust myrtle Austropuccinia psidii MF-1, a brazilian biotype.</title>
        <authorList>
            <person name="Quecine M.C."/>
            <person name="Pachon D.M.R."/>
            <person name="Bonatelli M.L."/>
            <person name="Correr F.H."/>
            <person name="Franceschini L.M."/>
            <person name="Leite T.F."/>
            <person name="Margarido G.R.A."/>
            <person name="Almeida C.A."/>
            <person name="Ferrarezi J.A."/>
            <person name="Labate C.A."/>
        </authorList>
    </citation>
    <scope>NUCLEOTIDE SEQUENCE</scope>
    <source>
        <strain evidence="2">MF-1</strain>
    </source>
</reference>
<evidence type="ECO:0000313" key="2">
    <source>
        <dbReference type="EMBL" id="MBW0542754.1"/>
    </source>
</evidence>
<dbReference type="EMBL" id="AVOT02047450">
    <property type="protein sequence ID" value="MBW0542754.1"/>
    <property type="molecule type" value="Genomic_DNA"/>
</dbReference>
<organism evidence="2 3">
    <name type="scientific">Austropuccinia psidii MF-1</name>
    <dbReference type="NCBI Taxonomy" id="1389203"/>
    <lineage>
        <taxon>Eukaryota</taxon>
        <taxon>Fungi</taxon>
        <taxon>Dikarya</taxon>
        <taxon>Basidiomycota</taxon>
        <taxon>Pucciniomycotina</taxon>
        <taxon>Pucciniomycetes</taxon>
        <taxon>Pucciniales</taxon>
        <taxon>Sphaerophragmiaceae</taxon>
        <taxon>Austropuccinia</taxon>
    </lineage>
</organism>
<gene>
    <name evidence="2" type="ORF">O181_082469</name>
</gene>
<feature type="region of interest" description="Disordered" evidence="1">
    <location>
        <begin position="1"/>
        <end position="29"/>
    </location>
</feature>
<accession>A0A9Q3IL25</accession>
<dbReference type="AlphaFoldDB" id="A0A9Q3IL25"/>
<name>A0A9Q3IL25_9BASI</name>
<protein>
    <submittedName>
        <fullName evidence="2">Uncharacterized protein</fullName>
    </submittedName>
</protein>
<evidence type="ECO:0000256" key="1">
    <source>
        <dbReference type="SAM" id="MobiDB-lite"/>
    </source>
</evidence>
<comment type="caution">
    <text evidence="2">The sequence shown here is derived from an EMBL/GenBank/DDBJ whole genome shotgun (WGS) entry which is preliminary data.</text>
</comment>
<evidence type="ECO:0000313" key="3">
    <source>
        <dbReference type="Proteomes" id="UP000765509"/>
    </source>
</evidence>
<dbReference type="Proteomes" id="UP000765509">
    <property type="component" value="Unassembled WGS sequence"/>
</dbReference>